<evidence type="ECO:0000256" key="3">
    <source>
        <dbReference type="ARBA" id="ARBA00023125"/>
    </source>
</evidence>
<keyword evidence="3" id="KW-0238">DNA-binding</keyword>
<evidence type="ECO:0000256" key="2">
    <source>
        <dbReference type="ARBA" id="ARBA00023015"/>
    </source>
</evidence>
<name>A0ABR9T9I2_9SPHI</name>
<protein>
    <recommendedName>
        <fullName evidence="5">HTH gntR-type domain-containing protein</fullName>
    </recommendedName>
</protein>
<dbReference type="PANTHER" id="PTHR46577:SF1">
    <property type="entry name" value="HTH-TYPE TRANSCRIPTIONAL REGULATORY PROTEIN GABR"/>
    <property type="match status" value="1"/>
</dbReference>
<evidence type="ECO:0000259" key="5">
    <source>
        <dbReference type="PROSITE" id="PS50949"/>
    </source>
</evidence>
<dbReference type="PRINTS" id="PR00035">
    <property type="entry name" value="HTHGNTR"/>
</dbReference>
<keyword evidence="1" id="KW-0663">Pyridoxal phosphate</keyword>
<dbReference type="Proteomes" id="UP000618319">
    <property type="component" value="Unassembled WGS sequence"/>
</dbReference>
<evidence type="ECO:0000313" key="7">
    <source>
        <dbReference type="Proteomes" id="UP000618319"/>
    </source>
</evidence>
<dbReference type="CDD" id="cd07377">
    <property type="entry name" value="WHTH_GntR"/>
    <property type="match status" value="1"/>
</dbReference>
<dbReference type="InterPro" id="IPR036390">
    <property type="entry name" value="WH_DNA-bd_sf"/>
</dbReference>
<sequence length="85" mass="9608">MLRPWDLQIIINTNCYRAVYIQIADAIIHAIKNGKLSSGDALPGSRQLAAKLKVNRNTIIDALDILLAEGWLDSKLFLYDKVYIH</sequence>
<dbReference type="Gene3D" id="1.10.10.10">
    <property type="entry name" value="Winged helix-like DNA-binding domain superfamily/Winged helix DNA-binding domain"/>
    <property type="match status" value="1"/>
</dbReference>
<proteinExistence type="predicted"/>
<accession>A0ABR9T9I2</accession>
<dbReference type="SMART" id="SM00345">
    <property type="entry name" value="HTH_GNTR"/>
    <property type="match status" value="1"/>
</dbReference>
<gene>
    <name evidence="6" type="ORF">C4F40_14870</name>
</gene>
<dbReference type="Pfam" id="PF00392">
    <property type="entry name" value="GntR"/>
    <property type="match status" value="1"/>
</dbReference>
<keyword evidence="7" id="KW-1185">Reference proteome</keyword>
<dbReference type="InterPro" id="IPR036388">
    <property type="entry name" value="WH-like_DNA-bd_sf"/>
</dbReference>
<dbReference type="PANTHER" id="PTHR46577">
    <property type="entry name" value="HTH-TYPE TRANSCRIPTIONAL REGULATORY PROTEIN GABR"/>
    <property type="match status" value="1"/>
</dbReference>
<comment type="caution">
    <text evidence="6">The sequence shown here is derived from an EMBL/GenBank/DDBJ whole genome shotgun (WGS) entry which is preliminary data.</text>
</comment>
<evidence type="ECO:0000256" key="1">
    <source>
        <dbReference type="ARBA" id="ARBA00022898"/>
    </source>
</evidence>
<dbReference type="RefSeq" id="WP_196939922.1">
    <property type="nucleotide sequence ID" value="NZ_MU158690.1"/>
</dbReference>
<dbReference type="PROSITE" id="PS50949">
    <property type="entry name" value="HTH_GNTR"/>
    <property type="match status" value="1"/>
</dbReference>
<reference evidence="6 7" key="1">
    <citation type="submission" date="2018-02" db="EMBL/GenBank/DDBJ databases">
        <title>Sphingobacterium KA21.</title>
        <authorList>
            <person name="Vasarhelyi B.M."/>
            <person name="Deshmukh S."/>
            <person name="Balint B."/>
            <person name="Kukolya J."/>
        </authorList>
    </citation>
    <scope>NUCLEOTIDE SEQUENCE [LARGE SCALE GENOMIC DNA]</scope>
    <source>
        <strain evidence="6 7">Ka21</strain>
    </source>
</reference>
<keyword evidence="4" id="KW-0804">Transcription</keyword>
<evidence type="ECO:0000256" key="4">
    <source>
        <dbReference type="ARBA" id="ARBA00023163"/>
    </source>
</evidence>
<keyword evidence="2" id="KW-0805">Transcription regulation</keyword>
<evidence type="ECO:0000313" key="6">
    <source>
        <dbReference type="EMBL" id="MBE8722010.1"/>
    </source>
</evidence>
<feature type="domain" description="HTH gntR-type" evidence="5">
    <location>
        <begin position="17"/>
        <end position="85"/>
    </location>
</feature>
<organism evidence="6 7">
    <name type="scientific">Sphingobacterium pedocola</name>
    <dbReference type="NCBI Taxonomy" id="2082722"/>
    <lineage>
        <taxon>Bacteria</taxon>
        <taxon>Pseudomonadati</taxon>
        <taxon>Bacteroidota</taxon>
        <taxon>Sphingobacteriia</taxon>
        <taxon>Sphingobacteriales</taxon>
        <taxon>Sphingobacteriaceae</taxon>
        <taxon>Sphingobacterium</taxon>
    </lineage>
</organism>
<dbReference type="EMBL" id="PSKQ01000022">
    <property type="protein sequence ID" value="MBE8722010.1"/>
    <property type="molecule type" value="Genomic_DNA"/>
</dbReference>
<dbReference type="SUPFAM" id="SSF46785">
    <property type="entry name" value="Winged helix' DNA-binding domain"/>
    <property type="match status" value="1"/>
</dbReference>
<dbReference type="InterPro" id="IPR051446">
    <property type="entry name" value="HTH_trans_reg/aminotransferase"/>
</dbReference>
<dbReference type="InterPro" id="IPR000524">
    <property type="entry name" value="Tscrpt_reg_HTH_GntR"/>
</dbReference>